<evidence type="ECO:0000259" key="2">
    <source>
        <dbReference type="Pfam" id="PF07885"/>
    </source>
</evidence>
<keyword evidence="1" id="KW-0812">Transmembrane</keyword>
<dbReference type="EMBL" id="FNBP01000007">
    <property type="protein sequence ID" value="SDG37453.1"/>
    <property type="molecule type" value="Genomic_DNA"/>
</dbReference>
<feature type="transmembrane region" description="Helical" evidence="1">
    <location>
        <begin position="114"/>
        <end position="132"/>
    </location>
</feature>
<dbReference type="Proteomes" id="UP000199399">
    <property type="component" value="Unassembled WGS sequence"/>
</dbReference>
<keyword evidence="1" id="KW-1133">Transmembrane helix</keyword>
<dbReference type="STRING" id="218672.SAMN04489759_10725"/>
<evidence type="ECO:0000256" key="1">
    <source>
        <dbReference type="SAM" id="Phobius"/>
    </source>
</evidence>
<accession>A0A1G7TQ45</accession>
<feature type="domain" description="Potassium channel" evidence="2">
    <location>
        <begin position="54"/>
        <end position="130"/>
    </location>
</feature>
<dbReference type="Pfam" id="PF07885">
    <property type="entry name" value="Ion_trans_2"/>
    <property type="match status" value="1"/>
</dbReference>
<sequence>MGLLIGLFLAALTGVYHHVGLRLLDRLTGKDKRQPNVTLMGIFFGLLVLHTSEILGWAYAYSAIHSHGGLGDLSGNFDGSWQDYVYYSGINYITLGYTQIDSSGDLRLVSMMEALLGFMIITWSATFIYSAWQKAFR</sequence>
<evidence type="ECO:0000313" key="3">
    <source>
        <dbReference type="EMBL" id="SDG37453.1"/>
    </source>
</evidence>
<keyword evidence="1" id="KW-0472">Membrane</keyword>
<gene>
    <name evidence="3" type="ORF">SAMN04489759_10725</name>
</gene>
<dbReference type="RefSeq" id="WP_093742837.1">
    <property type="nucleotide sequence ID" value="NZ_FNBP01000007.1"/>
</dbReference>
<name>A0A1G7TQ45_9RHOB</name>
<dbReference type="Gene3D" id="1.10.287.70">
    <property type="match status" value="1"/>
</dbReference>
<protein>
    <submittedName>
        <fullName evidence="3">Ion channel</fullName>
    </submittedName>
</protein>
<reference evidence="4" key="1">
    <citation type="submission" date="2016-10" db="EMBL/GenBank/DDBJ databases">
        <authorList>
            <person name="Varghese N."/>
            <person name="Submissions S."/>
        </authorList>
    </citation>
    <scope>NUCLEOTIDE SEQUENCE [LARGE SCALE GENOMIC DNA]</scope>
    <source>
        <strain evidence="4">DSM 16477</strain>
    </source>
</reference>
<dbReference type="AlphaFoldDB" id="A0A1G7TQ45"/>
<proteinExistence type="predicted"/>
<feature type="transmembrane region" description="Helical" evidence="1">
    <location>
        <begin position="6"/>
        <end position="24"/>
    </location>
</feature>
<feature type="transmembrane region" description="Helical" evidence="1">
    <location>
        <begin position="36"/>
        <end position="60"/>
    </location>
</feature>
<dbReference type="OrthoDB" id="2974133at2"/>
<dbReference type="InterPro" id="IPR013099">
    <property type="entry name" value="K_chnl_dom"/>
</dbReference>
<organism evidence="3 4">
    <name type="scientific">Sulfitobacter delicatus</name>
    <dbReference type="NCBI Taxonomy" id="218672"/>
    <lineage>
        <taxon>Bacteria</taxon>
        <taxon>Pseudomonadati</taxon>
        <taxon>Pseudomonadota</taxon>
        <taxon>Alphaproteobacteria</taxon>
        <taxon>Rhodobacterales</taxon>
        <taxon>Roseobacteraceae</taxon>
        <taxon>Sulfitobacter</taxon>
    </lineage>
</organism>
<evidence type="ECO:0000313" key="4">
    <source>
        <dbReference type="Proteomes" id="UP000199399"/>
    </source>
</evidence>
<keyword evidence="4" id="KW-1185">Reference proteome</keyword>
<dbReference type="SUPFAM" id="SSF81324">
    <property type="entry name" value="Voltage-gated potassium channels"/>
    <property type="match status" value="1"/>
</dbReference>